<evidence type="ECO:0000256" key="2">
    <source>
        <dbReference type="ARBA" id="ARBA00022801"/>
    </source>
</evidence>
<dbReference type="SFLD" id="SFLDS00003">
    <property type="entry name" value="Haloacid_Dehalogenase"/>
    <property type="match status" value="1"/>
</dbReference>
<evidence type="ECO:0000313" key="5">
    <source>
        <dbReference type="Proteomes" id="UP000294257"/>
    </source>
</evidence>
<dbReference type="InterPro" id="IPR051400">
    <property type="entry name" value="HAD-like_hydrolase"/>
</dbReference>
<dbReference type="EMBL" id="SGWQ01000004">
    <property type="protein sequence ID" value="RZS39100.1"/>
    <property type="molecule type" value="Genomic_DNA"/>
</dbReference>
<dbReference type="AlphaFoldDB" id="A0A4Q7KSJ8"/>
<dbReference type="RefSeq" id="WP_242613394.1">
    <property type="nucleotide sequence ID" value="NZ_SGWQ01000004.1"/>
</dbReference>
<keyword evidence="3" id="KW-0460">Magnesium</keyword>
<dbReference type="InterPro" id="IPR006439">
    <property type="entry name" value="HAD-SF_hydro_IA"/>
</dbReference>
<accession>A0A4Q7KSJ8</accession>
<dbReference type="PANTHER" id="PTHR46470">
    <property type="entry name" value="N-ACYLNEURAMINATE-9-PHOSPHATASE"/>
    <property type="match status" value="1"/>
</dbReference>
<keyword evidence="2 4" id="KW-0378">Hydrolase</keyword>
<dbReference type="InterPro" id="IPR036412">
    <property type="entry name" value="HAD-like_sf"/>
</dbReference>
<name>A0A4Q7KSJ8_9PSEU</name>
<dbReference type="Pfam" id="PF00702">
    <property type="entry name" value="Hydrolase"/>
    <property type="match status" value="1"/>
</dbReference>
<gene>
    <name evidence="4" type="ORF">EV193_104311</name>
</gene>
<dbReference type="Proteomes" id="UP000294257">
    <property type="component" value="Unassembled WGS sequence"/>
</dbReference>
<sequence length="239" mass="26265">MIRAVCLDIDDTLVDFATSARSAVAAMIGRDDMWPAWERVTEEHVARAIAGEIDYDTMRRARTKAFLADCGALLDDDLIVRMEDRRLAFLNQTWRTFDDAVPCLEWLRSAGFLIGAITNSTGAHQRDKLARLGIAEYFDTVVIAGEIGCGKPDPVIFATAAKQLDVPPEQIVHVGDRLDLDAVGARDAGMHGIWLDRAAGAEPGERAVHVITSLEALPKLLVSEFRTPPTVVPSQQRCR</sequence>
<protein>
    <submittedName>
        <fullName evidence="4">Putative hydrolase of the HAD superfamily</fullName>
    </submittedName>
</protein>
<evidence type="ECO:0000256" key="3">
    <source>
        <dbReference type="ARBA" id="ARBA00022842"/>
    </source>
</evidence>
<evidence type="ECO:0000313" key="4">
    <source>
        <dbReference type="EMBL" id="RZS39100.1"/>
    </source>
</evidence>
<dbReference type="GO" id="GO:0044281">
    <property type="term" value="P:small molecule metabolic process"/>
    <property type="evidence" value="ECO:0007669"/>
    <property type="project" value="UniProtKB-ARBA"/>
</dbReference>
<dbReference type="SFLD" id="SFLDG01129">
    <property type="entry name" value="C1.5:_HAD__Beta-PGM__Phosphata"/>
    <property type="match status" value="1"/>
</dbReference>
<keyword evidence="5" id="KW-1185">Reference proteome</keyword>
<dbReference type="PRINTS" id="PR00413">
    <property type="entry name" value="HADHALOGNASE"/>
</dbReference>
<dbReference type="GO" id="GO:0016787">
    <property type="term" value="F:hydrolase activity"/>
    <property type="evidence" value="ECO:0007669"/>
    <property type="project" value="UniProtKB-KW"/>
</dbReference>
<comment type="caution">
    <text evidence="4">The sequence shown here is derived from an EMBL/GenBank/DDBJ whole genome shotgun (WGS) entry which is preliminary data.</text>
</comment>
<organism evidence="4 5">
    <name type="scientific">Herbihabitans rhizosphaerae</name>
    <dbReference type="NCBI Taxonomy" id="1872711"/>
    <lineage>
        <taxon>Bacteria</taxon>
        <taxon>Bacillati</taxon>
        <taxon>Actinomycetota</taxon>
        <taxon>Actinomycetes</taxon>
        <taxon>Pseudonocardiales</taxon>
        <taxon>Pseudonocardiaceae</taxon>
        <taxon>Herbihabitans</taxon>
    </lineage>
</organism>
<evidence type="ECO:0000256" key="1">
    <source>
        <dbReference type="ARBA" id="ARBA00001946"/>
    </source>
</evidence>
<dbReference type="PANTHER" id="PTHR46470:SF4">
    <property type="entry name" value="5-AMINO-6-(5-PHOSPHO-D-RIBITYLAMINO)URACIL PHOSPHATASE YIGB"/>
    <property type="match status" value="1"/>
</dbReference>
<dbReference type="InterPro" id="IPR023214">
    <property type="entry name" value="HAD_sf"/>
</dbReference>
<reference evidence="4 5" key="1">
    <citation type="submission" date="2019-02" db="EMBL/GenBank/DDBJ databases">
        <title>Genomic Encyclopedia of Type Strains, Phase IV (KMG-IV): sequencing the most valuable type-strain genomes for metagenomic binning, comparative biology and taxonomic classification.</title>
        <authorList>
            <person name="Goeker M."/>
        </authorList>
    </citation>
    <scope>NUCLEOTIDE SEQUENCE [LARGE SCALE GENOMIC DNA]</scope>
    <source>
        <strain evidence="4 5">DSM 101727</strain>
    </source>
</reference>
<dbReference type="Gene3D" id="3.40.50.1000">
    <property type="entry name" value="HAD superfamily/HAD-like"/>
    <property type="match status" value="1"/>
</dbReference>
<proteinExistence type="predicted"/>
<dbReference type="SUPFAM" id="SSF56784">
    <property type="entry name" value="HAD-like"/>
    <property type="match status" value="1"/>
</dbReference>
<dbReference type="Gene3D" id="1.20.120.710">
    <property type="entry name" value="Haloacid dehalogenase hydrolase-like domain"/>
    <property type="match status" value="1"/>
</dbReference>
<comment type="cofactor">
    <cofactor evidence="1">
        <name>Mg(2+)</name>
        <dbReference type="ChEBI" id="CHEBI:18420"/>
    </cofactor>
</comment>
<dbReference type="NCBIfam" id="TIGR01549">
    <property type="entry name" value="HAD-SF-IA-v1"/>
    <property type="match status" value="1"/>
</dbReference>
<dbReference type="NCBIfam" id="TIGR01509">
    <property type="entry name" value="HAD-SF-IA-v3"/>
    <property type="match status" value="1"/>
</dbReference>